<feature type="region of interest" description="Disordered" evidence="1">
    <location>
        <begin position="384"/>
        <end position="407"/>
    </location>
</feature>
<protein>
    <submittedName>
        <fullName evidence="3">Uncharacterized protein</fullName>
    </submittedName>
</protein>
<keyword evidence="2" id="KW-0812">Transmembrane</keyword>
<evidence type="ECO:0000256" key="1">
    <source>
        <dbReference type="SAM" id="MobiDB-lite"/>
    </source>
</evidence>
<feature type="compositionally biased region" description="Basic and acidic residues" evidence="1">
    <location>
        <begin position="396"/>
        <end position="407"/>
    </location>
</feature>
<comment type="caution">
    <text evidence="3">The sequence shown here is derived from an EMBL/GenBank/DDBJ whole genome shotgun (WGS) entry which is preliminary data.</text>
</comment>
<accession>A0ABR4N2Q7</accession>
<evidence type="ECO:0000313" key="4">
    <source>
        <dbReference type="Proteomes" id="UP001527925"/>
    </source>
</evidence>
<gene>
    <name evidence="3" type="ORF">HK105_206757</name>
</gene>
<proteinExistence type="predicted"/>
<feature type="transmembrane region" description="Helical" evidence="2">
    <location>
        <begin position="280"/>
        <end position="299"/>
    </location>
</feature>
<organism evidence="3 4">
    <name type="scientific">Polyrhizophydium stewartii</name>
    <dbReference type="NCBI Taxonomy" id="2732419"/>
    <lineage>
        <taxon>Eukaryota</taxon>
        <taxon>Fungi</taxon>
        <taxon>Fungi incertae sedis</taxon>
        <taxon>Chytridiomycota</taxon>
        <taxon>Chytridiomycota incertae sedis</taxon>
        <taxon>Chytridiomycetes</taxon>
        <taxon>Rhizophydiales</taxon>
        <taxon>Rhizophydiales incertae sedis</taxon>
        <taxon>Polyrhizophydium</taxon>
    </lineage>
</organism>
<name>A0ABR4N2Q7_9FUNG</name>
<dbReference type="Proteomes" id="UP001527925">
    <property type="component" value="Unassembled WGS sequence"/>
</dbReference>
<dbReference type="PANTHER" id="PTHR37330">
    <property type="entry name" value="CONSERVED TRANSMEMBRANE PROTEIN-RELATED"/>
    <property type="match status" value="1"/>
</dbReference>
<dbReference type="PANTHER" id="PTHR37330:SF1">
    <property type="entry name" value="CONSERVED TRANSMEMBRANE PROTEIN-RELATED"/>
    <property type="match status" value="1"/>
</dbReference>
<sequence>MFLFRPWSQVKPRTRVQLVLAAVLAFGLSLGVPLLAVHTERLNAARLDPANAQRTYDADFDAAQFPGITIFASVINVDLSTMSYKLRFSVTPGGSLVRSQQGDLIRPSQPITIVFDNQVIQFPAGQVIRRQDALLFIDSGDINRYPFDSYDVSFVVSASATDPQTNQTTPLPIQLAVMMSATSWQADTRFNQQVSPTIEAKIVFQRYWPSRFFSIFVFCIQWILSVIALILSTTLWFRNRKVEPPTIGVIASLLFALPAIRSAQPGAPPVGCTLDVAGYFWNLGLAALSMMLLMINYIVRYTREKRRATLSSMRAARAARARAETVAGDVSDMESGAEESDFDGSLSGVSDVETLDSPVEKGPPAQLEKVEVHVPDVSSLPPALRRSARRNSQAVLERRTEQHVRFA</sequence>
<reference evidence="3 4" key="1">
    <citation type="submission" date="2023-09" db="EMBL/GenBank/DDBJ databases">
        <title>Pangenome analysis of Batrachochytrium dendrobatidis and related Chytrids.</title>
        <authorList>
            <person name="Yacoub M.N."/>
            <person name="Stajich J.E."/>
            <person name="James T.Y."/>
        </authorList>
    </citation>
    <scope>NUCLEOTIDE SEQUENCE [LARGE SCALE GENOMIC DNA]</scope>
    <source>
        <strain evidence="3 4">JEL0888</strain>
    </source>
</reference>
<evidence type="ECO:0000256" key="2">
    <source>
        <dbReference type="SAM" id="Phobius"/>
    </source>
</evidence>
<dbReference type="InterPro" id="IPR027948">
    <property type="entry name" value="DUF4436"/>
</dbReference>
<feature type="transmembrane region" description="Helical" evidence="2">
    <location>
        <begin position="212"/>
        <end position="237"/>
    </location>
</feature>
<keyword evidence="2" id="KW-0472">Membrane</keyword>
<dbReference type="EMBL" id="JADGIZ020000042">
    <property type="protein sequence ID" value="KAL2913741.1"/>
    <property type="molecule type" value="Genomic_DNA"/>
</dbReference>
<evidence type="ECO:0000313" key="3">
    <source>
        <dbReference type="EMBL" id="KAL2913741.1"/>
    </source>
</evidence>
<dbReference type="Pfam" id="PF14494">
    <property type="entry name" value="DUF4436"/>
    <property type="match status" value="1"/>
</dbReference>
<keyword evidence="2" id="KW-1133">Transmembrane helix</keyword>
<feature type="compositionally biased region" description="Acidic residues" evidence="1">
    <location>
        <begin position="331"/>
        <end position="342"/>
    </location>
</feature>
<keyword evidence="4" id="KW-1185">Reference proteome</keyword>
<feature type="region of interest" description="Disordered" evidence="1">
    <location>
        <begin position="327"/>
        <end position="371"/>
    </location>
</feature>